<dbReference type="CDD" id="cd00063">
    <property type="entry name" value="FN3"/>
    <property type="match status" value="1"/>
</dbReference>
<reference evidence="11" key="2">
    <citation type="submission" date="2025-08" db="UniProtKB">
        <authorList>
            <consortium name="Ensembl"/>
        </authorList>
    </citation>
    <scope>IDENTIFICATION</scope>
</reference>
<keyword evidence="6" id="KW-0804">Transcription</keyword>
<sequence>MEVVVPEEKKKIFRARKTMKVSDRRQLESLHSTLLTSSQVSSDTPGPTTTKDSNVELGKDFDKSLVPQLSTPTTDCTEPMDTDKDALEEQDAEAATTTIKGGTSLKATTSNFSQTFPSRTLFCVDQENEIKKEDLDKQDIKKQDFKKTLTSESKMELESVKVEAKNKKLDVFQTTKPFQKDKTTTTPGLKRTLSEGNGNDEKDEPIAKRELKRPKMQNHELEAKLELKITAKAGAHPKLEKVVQQLVEQHLRALQLNIFDQHFKELKDRIDKIDCAAKHQTAVNTLQSKITRLAKKFGEANQELENKKKQEDLQVVAAAVTAKTTTTASSPQVQRNSQCYLKILNKATVPATAAVPALAPVSTPAPPPAPAPVPVPTSTAMVIQAPVLQLITSTSNAASPLPTALTSQNPTGTLLLKTTPGSNMMATGQPLLIQLPLSVANGQTGTLVNIPVSSFSAASSLNKAKTTSSTTAFLIKPASAVPSAPVSAPVMSVARAVFQGGNGGICTPSAGISVSTARTPAQPVSVAGAMSSVSSPATSGPAATGSTAPGPPQGTSLTSKTGSILSKVSTPAARPKGSVIDLTEDDDDDVQVTGVKNAKQSELPSSFSADSPPAPPTGKNVLMQSTSIQDSPLISRTNVATPPSTRGLSVTLPPLPSAPAPQRPSPEAEKTSPPQQPQLKLVSSPTGIVLSWCVAETDQTCAPVDSYHLYAFHQDNSNNNAAQQHWKKIGVLKALPLPMACTLTQFQSGSTYYFAVRAKDVHGRFGPFCKPQCTNVISSSPS</sequence>
<evidence type="ECO:0000256" key="2">
    <source>
        <dbReference type="ARBA" id="ARBA00010344"/>
    </source>
</evidence>
<dbReference type="GO" id="GO:0003712">
    <property type="term" value="F:transcription coregulator activity"/>
    <property type="evidence" value="ECO:0007669"/>
    <property type="project" value="TreeGrafter"/>
</dbReference>
<keyword evidence="8" id="KW-0175">Coiled coil</keyword>
<proteinExistence type="inferred from homology"/>
<dbReference type="GO" id="GO:0005634">
    <property type="term" value="C:nucleus"/>
    <property type="evidence" value="ECO:0007669"/>
    <property type="project" value="UniProtKB-SubCell"/>
</dbReference>
<evidence type="ECO:0000313" key="12">
    <source>
        <dbReference type="Proteomes" id="UP000007303"/>
    </source>
</evidence>
<dbReference type="PANTHER" id="PTHR23210:SF26">
    <property type="entry name" value="ACTIVATING TRANSCRIPTION FACTOR 7-INTERACTING PROTEIN 1"/>
    <property type="match status" value="1"/>
</dbReference>
<dbReference type="InterPro" id="IPR013783">
    <property type="entry name" value="Ig-like_fold"/>
</dbReference>
<evidence type="ECO:0000256" key="7">
    <source>
        <dbReference type="ARBA" id="ARBA00023242"/>
    </source>
</evidence>
<reference evidence="12" key="1">
    <citation type="journal article" date="2004" name="Nature">
        <title>Genome duplication in the teleost fish Tetraodon nigroviridis reveals the early vertebrate proto-karyotype.</title>
        <authorList>
            <person name="Jaillon O."/>
            <person name="Aury J.-M."/>
            <person name="Brunet F."/>
            <person name="Petit J.-L."/>
            <person name="Stange-Thomann N."/>
            <person name="Mauceli E."/>
            <person name="Bouneau L."/>
            <person name="Fischer C."/>
            <person name="Ozouf-Costaz C."/>
            <person name="Bernot A."/>
            <person name="Nicaud S."/>
            <person name="Jaffe D."/>
            <person name="Fisher S."/>
            <person name="Lutfalla G."/>
            <person name="Dossat C."/>
            <person name="Segurens B."/>
            <person name="Dasilva C."/>
            <person name="Salanoubat M."/>
            <person name="Levy M."/>
            <person name="Boudet N."/>
            <person name="Castellano S."/>
            <person name="Anthouard V."/>
            <person name="Jubin C."/>
            <person name="Castelli V."/>
            <person name="Katinka M."/>
            <person name="Vacherie B."/>
            <person name="Biemont C."/>
            <person name="Skalli Z."/>
            <person name="Cattolico L."/>
            <person name="Poulain J."/>
            <person name="De Berardinis V."/>
            <person name="Cruaud C."/>
            <person name="Duprat S."/>
            <person name="Brottier P."/>
            <person name="Coutanceau J.-P."/>
            <person name="Gouzy J."/>
            <person name="Parra G."/>
            <person name="Lardier G."/>
            <person name="Chapple C."/>
            <person name="McKernan K.J."/>
            <person name="McEwan P."/>
            <person name="Bosak S."/>
            <person name="Kellis M."/>
            <person name="Volff J.-N."/>
            <person name="Guigo R."/>
            <person name="Zody M.C."/>
            <person name="Mesirov J."/>
            <person name="Lindblad-Toh K."/>
            <person name="Birren B."/>
            <person name="Nusbaum C."/>
            <person name="Kahn D."/>
            <person name="Robinson-Rechavi M."/>
            <person name="Laudet V."/>
            <person name="Schachter V."/>
            <person name="Quetier F."/>
            <person name="Saurin W."/>
            <person name="Scarpelli C."/>
            <person name="Wincker P."/>
            <person name="Lander E.S."/>
            <person name="Weissenbach J."/>
            <person name="Roest Crollius H."/>
        </authorList>
    </citation>
    <scope>NUCLEOTIDE SEQUENCE [LARGE SCALE GENOMIC DNA]</scope>
</reference>
<dbReference type="InterPro" id="IPR056565">
    <property type="entry name" value="Fn3_ATF7IP"/>
</dbReference>
<keyword evidence="4" id="KW-0805">Transcription regulation</keyword>
<dbReference type="Proteomes" id="UP000007303">
    <property type="component" value="Unassembled WGS sequence"/>
</dbReference>
<dbReference type="GO" id="GO:0005667">
    <property type="term" value="C:transcription regulator complex"/>
    <property type="evidence" value="ECO:0007669"/>
    <property type="project" value="TreeGrafter"/>
</dbReference>
<accession>H3CNX9</accession>
<evidence type="ECO:0000259" key="10">
    <source>
        <dbReference type="PROSITE" id="PS50853"/>
    </source>
</evidence>
<evidence type="ECO:0000256" key="8">
    <source>
        <dbReference type="SAM" id="Coils"/>
    </source>
</evidence>
<dbReference type="InParanoid" id="H3CNX9"/>
<dbReference type="InterPro" id="IPR031870">
    <property type="entry name" value="ATF7IP_BD"/>
</dbReference>
<reference evidence="11" key="3">
    <citation type="submission" date="2025-09" db="UniProtKB">
        <authorList>
            <consortium name="Ensembl"/>
        </authorList>
    </citation>
    <scope>IDENTIFICATION</scope>
</reference>
<evidence type="ECO:0000256" key="1">
    <source>
        <dbReference type="ARBA" id="ARBA00004123"/>
    </source>
</evidence>
<feature type="compositionally biased region" description="Basic and acidic residues" evidence="9">
    <location>
        <begin position="53"/>
        <end position="63"/>
    </location>
</feature>
<dbReference type="InterPro" id="IPR036116">
    <property type="entry name" value="FN3_sf"/>
</dbReference>
<dbReference type="AlphaFoldDB" id="H3CNX9"/>
<feature type="compositionally biased region" description="Low complexity" evidence="9">
    <location>
        <begin position="527"/>
        <end position="556"/>
    </location>
</feature>
<dbReference type="Pfam" id="PF16788">
    <property type="entry name" value="ATF7IP_BD"/>
    <property type="match status" value="1"/>
</dbReference>
<protein>
    <submittedName>
        <fullName evidence="11">Activating transcription factor 7 interacting protein</fullName>
    </submittedName>
</protein>
<dbReference type="GeneTree" id="ENSGT00530000063707"/>
<comment type="subcellular location">
    <subcellularLocation>
        <location evidence="1">Nucleus</location>
    </subcellularLocation>
</comment>
<dbReference type="SUPFAM" id="SSF49265">
    <property type="entry name" value="Fibronectin type III"/>
    <property type="match status" value="1"/>
</dbReference>
<dbReference type="GO" id="GO:0006355">
    <property type="term" value="P:regulation of DNA-templated transcription"/>
    <property type="evidence" value="ECO:0007669"/>
    <property type="project" value="TreeGrafter"/>
</dbReference>
<comment type="similarity">
    <text evidence="2">Belongs to the MCAF family.</text>
</comment>
<dbReference type="Gene3D" id="2.60.40.10">
    <property type="entry name" value="Immunoglobulins"/>
    <property type="match status" value="1"/>
</dbReference>
<dbReference type="PROSITE" id="PS50853">
    <property type="entry name" value="FN3"/>
    <property type="match status" value="1"/>
</dbReference>
<evidence type="ECO:0000313" key="11">
    <source>
        <dbReference type="Ensembl" id="ENSTNIP00000009962.1"/>
    </source>
</evidence>
<name>H3CNX9_TETNG</name>
<keyword evidence="7" id="KW-0539">Nucleus</keyword>
<evidence type="ECO:0000256" key="4">
    <source>
        <dbReference type="ARBA" id="ARBA00023015"/>
    </source>
</evidence>
<evidence type="ECO:0000256" key="9">
    <source>
        <dbReference type="SAM" id="MobiDB-lite"/>
    </source>
</evidence>
<evidence type="ECO:0000256" key="5">
    <source>
        <dbReference type="ARBA" id="ARBA00023159"/>
    </source>
</evidence>
<keyword evidence="3" id="KW-0678">Repressor</keyword>
<feature type="compositionally biased region" description="Polar residues" evidence="9">
    <location>
        <begin position="67"/>
        <end position="76"/>
    </location>
</feature>
<dbReference type="FunCoup" id="H3CNX9">
    <property type="interactions" value="811"/>
</dbReference>
<evidence type="ECO:0000256" key="6">
    <source>
        <dbReference type="ARBA" id="ARBA00023163"/>
    </source>
</evidence>
<dbReference type="Ensembl" id="ENSTNIT00000010141.1">
    <property type="protein sequence ID" value="ENSTNIP00000009962.1"/>
    <property type="gene ID" value="ENSTNIG00000007160.1"/>
</dbReference>
<feature type="region of interest" description="Disordered" evidence="9">
    <location>
        <begin position="20"/>
        <end position="81"/>
    </location>
</feature>
<feature type="region of interest" description="Disordered" evidence="9">
    <location>
        <begin position="527"/>
        <end position="680"/>
    </location>
</feature>
<dbReference type="STRING" id="99883.ENSTNIP00000009962"/>
<feature type="region of interest" description="Disordered" evidence="9">
    <location>
        <begin position="179"/>
        <end position="203"/>
    </location>
</feature>
<evidence type="ECO:0000256" key="3">
    <source>
        <dbReference type="ARBA" id="ARBA00022491"/>
    </source>
</evidence>
<dbReference type="PANTHER" id="PTHR23210">
    <property type="entry name" value="ACTIVATING TRANSCRIPTION FACTOR 7 INTERACTING PROTEIN"/>
    <property type="match status" value="1"/>
</dbReference>
<dbReference type="InterPro" id="IPR026085">
    <property type="entry name" value="ATF7-int"/>
</dbReference>
<feature type="compositionally biased region" description="Polar residues" evidence="9">
    <location>
        <begin position="557"/>
        <end position="569"/>
    </location>
</feature>
<feature type="coiled-coil region" evidence="8">
    <location>
        <begin position="283"/>
        <end position="314"/>
    </location>
</feature>
<keyword evidence="5" id="KW-0010">Activator</keyword>
<organism evidence="11 12">
    <name type="scientific">Tetraodon nigroviridis</name>
    <name type="common">Spotted green pufferfish</name>
    <name type="synonym">Chelonodon nigroviridis</name>
    <dbReference type="NCBI Taxonomy" id="99883"/>
    <lineage>
        <taxon>Eukaryota</taxon>
        <taxon>Metazoa</taxon>
        <taxon>Chordata</taxon>
        <taxon>Craniata</taxon>
        <taxon>Vertebrata</taxon>
        <taxon>Euteleostomi</taxon>
        <taxon>Actinopterygii</taxon>
        <taxon>Neopterygii</taxon>
        <taxon>Teleostei</taxon>
        <taxon>Neoteleostei</taxon>
        <taxon>Acanthomorphata</taxon>
        <taxon>Eupercaria</taxon>
        <taxon>Tetraodontiformes</taxon>
        <taxon>Tetradontoidea</taxon>
        <taxon>Tetraodontidae</taxon>
        <taxon>Tetraodon</taxon>
    </lineage>
</organism>
<feature type="domain" description="Fibronectin type-III" evidence="10">
    <location>
        <begin position="673"/>
        <end position="782"/>
    </location>
</feature>
<feature type="compositionally biased region" description="Pro residues" evidence="9">
    <location>
        <begin position="653"/>
        <end position="664"/>
    </location>
</feature>
<feature type="compositionally biased region" description="Polar residues" evidence="9">
    <location>
        <begin position="622"/>
        <end position="647"/>
    </location>
</feature>
<feature type="compositionally biased region" description="Low complexity" evidence="9">
    <location>
        <begin position="29"/>
        <end position="44"/>
    </location>
</feature>
<dbReference type="Pfam" id="PF16794">
    <property type="entry name" value="fn3_4"/>
    <property type="match status" value="1"/>
</dbReference>
<keyword evidence="12" id="KW-1185">Reference proteome</keyword>
<dbReference type="InterPro" id="IPR003961">
    <property type="entry name" value="FN3_dom"/>
</dbReference>